<evidence type="ECO:0000313" key="3">
    <source>
        <dbReference type="Proteomes" id="UP000077748"/>
    </source>
</evidence>
<dbReference type="PANTHER" id="PTHR36444:SF2">
    <property type="entry name" value="TRANSCRIPTIONAL REGULATOR PROTEIN YOBU-RELATED"/>
    <property type="match status" value="1"/>
</dbReference>
<dbReference type="SUPFAM" id="SSF55136">
    <property type="entry name" value="Probable bacterial effector-binding domain"/>
    <property type="match status" value="1"/>
</dbReference>
<feature type="domain" description="AraC effector-binding" evidence="1">
    <location>
        <begin position="1"/>
        <end position="151"/>
    </location>
</feature>
<dbReference type="SMART" id="SM00871">
    <property type="entry name" value="AraC_E_bind"/>
    <property type="match status" value="1"/>
</dbReference>
<name>A0A1A9KJC5_9PSED</name>
<dbReference type="InterPro" id="IPR010499">
    <property type="entry name" value="AraC_E-bd"/>
</dbReference>
<dbReference type="Gene3D" id="3.20.80.10">
    <property type="entry name" value="Regulatory factor, effector binding domain"/>
    <property type="match status" value="1"/>
</dbReference>
<sequence>MKHRIVELPAFSVVGLEYRGDGQDGSIGQLWQRFLPREHEVAAQADDRSAYGICAQAAGGVFHYIAGLPVEPGTAIPEGMVKFEVPAQKYAVFTHIGPVEGIADSFQRIHTELLPQRGLEPRNAPSFERYTERFHGPDDATSETDLYIPVY</sequence>
<dbReference type="InterPro" id="IPR029441">
    <property type="entry name" value="Cass2"/>
</dbReference>
<accession>A0A1A9KJC5</accession>
<evidence type="ECO:0000259" key="1">
    <source>
        <dbReference type="SMART" id="SM00871"/>
    </source>
</evidence>
<gene>
    <name evidence="2" type="ORF">A9C11_28545</name>
</gene>
<protein>
    <submittedName>
        <fullName evidence="2">Transcriptional regulator</fullName>
    </submittedName>
</protein>
<dbReference type="EMBL" id="CP015878">
    <property type="protein sequence ID" value="ANI17697.1"/>
    <property type="molecule type" value="Genomic_DNA"/>
</dbReference>
<reference evidence="2 3" key="1">
    <citation type="submission" date="2016-05" db="EMBL/GenBank/DDBJ databases">
        <title>Genome Sequence of Pseudomonas citronellolis Strain SJTE-3, an Estrogens and Persistent Organic Pollutants degradation strain.</title>
        <authorList>
            <person name="Liang R."/>
        </authorList>
    </citation>
    <scope>NUCLEOTIDE SEQUENCE [LARGE SCALE GENOMIC DNA]</scope>
    <source>
        <strain evidence="2 3">SJTE-3</strain>
    </source>
</reference>
<evidence type="ECO:0000313" key="2">
    <source>
        <dbReference type="EMBL" id="ANI17697.1"/>
    </source>
</evidence>
<dbReference type="Proteomes" id="UP000077748">
    <property type="component" value="Chromosome"/>
</dbReference>
<dbReference type="Pfam" id="PF14526">
    <property type="entry name" value="Cass2"/>
    <property type="match status" value="1"/>
</dbReference>
<proteinExistence type="predicted"/>
<dbReference type="RefSeq" id="WP_064584632.1">
    <property type="nucleotide sequence ID" value="NZ_CP015878.1"/>
</dbReference>
<dbReference type="InterPro" id="IPR011256">
    <property type="entry name" value="Reg_factor_effector_dom_sf"/>
</dbReference>
<dbReference type="AlphaFoldDB" id="A0A1A9KJC5"/>
<organism evidence="2 3">
    <name type="scientific">Pseudomonas citronellolis</name>
    <dbReference type="NCBI Taxonomy" id="53408"/>
    <lineage>
        <taxon>Bacteria</taxon>
        <taxon>Pseudomonadati</taxon>
        <taxon>Pseudomonadota</taxon>
        <taxon>Gammaproteobacteria</taxon>
        <taxon>Pseudomonadales</taxon>
        <taxon>Pseudomonadaceae</taxon>
        <taxon>Pseudomonas</taxon>
    </lineage>
</organism>
<dbReference type="PANTHER" id="PTHR36444">
    <property type="entry name" value="TRANSCRIPTIONAL REGULATOR PROTEIN YOBU-RELATED"/>
    <property type="match status" value="1"/>
</dbReference>
<dbReference type="InterPro" id="IPR053182">
    <property type="entry name" value="YobU-like_regulator"/>
</dbReference>